<dbReference type="Proteomes" id="UP001056218">
    <property type="component" value="Chromosome"/>
</dbReference>
<feature type="transmembrane region" description="Helical" evidence="1">
    <location>
        <begin position="84"/>
        <end position="111"/>
    </location>
</feature>
<feature type="transmembrane region" description="Helical" evidence="1">
    <location>
        <begin position="18"/>
        <end position="36"/>
    </location>
</feature>
<protein>
    <submittedName>
        <fullName evidence="2">Uncharacterized protein</fullName>
    </submittedName>
</protein>
<feature type="transmembrane region" description="Helical" evidence="1">
    <location>
        <begin position="180"/>
        <end position="198"/>
    </location>
</feature>
<proteinExistence type="predicted"/>
<evidence type="ECO:0000313" key="3">
    <source>
        <dbReference type="Proteomes" id="UP001056218"/>
    </source>
</evidence>
<keyword evidence="3" id="KW-1185">Reference proteome</keyword>
<evidence type="ECO:0000313" key="2">
    <source>
        <dbReference type="EMBL" id="URN42215.1"/>
    </source>
</evidence>
<feature type="transmembrane region" description="Helical" evidence="1">
    <location>
        <begin position="42"/>
        <end position="63"/>
    </location>
</feature>
<name>A0ABY4TP74_9FIRM</name>
<feature type="transmembrane region" description="Helical" evidence="1">
    <location>
        <begin position="123"/>
        <end position="145"/>
    </location>
</feature>
<gene>
    <name evidence="2" type="ORF">M9426_04315</name>
</gene>
<feature type="transmembrane region" description="Helical" evidence="1">
    <location>
        <begin position="157"/>
        <end position="174"/>
    </location>
</feature>
<keyword evidence="1" id="KW-0812">Transmembrane</keyword>
<reference evidence="2 3" key="1">
    <citation type="submission" date="2022-05" db="EMBL/GenBank/DDBJ databases">
        <title>Identification of Peptoniphilus vaginalis-like Bacteria, Peptoniphilus septimus sp. nov. from Blood Cultures in a Cervical Cancer Patient receiving Chemotherapy: Case and Implications.</title>
        <authorList>
            <person name="Zhan X.-Y."/>
        </authorList>
    </citation>
    <scope>NUCLEOTIDE SEQUENCE [LARGE SCALE GENOMIC DNA]</scope>
    <source>
        <strain evidence="2 3">SAHP1</strain>
    </source>
</reference>
<evidence type="ECO:0000256" key="1">
    <source>
        <dbReference type="SAM" id="Phobius"/>
    </source>
</evidence>
<keyword evidence="1" id="KW-1133">Transmembrane helix</keyword>
<keyword evidence="1" id="KW-0472">Membrane</keyword>
<dbReference type="EMBL" id="CP097885">
    <property type="protein sequence ID" value="URN42215.1"/>
    <property type="molecule type" value="Genomic_DNA"/>
</dbReference>
<sequence>MVIKLIGLDLKKTLDKNALLMAFFGLVFTYLSSFSLEEGLSISRLMGIEGLAFLFLIFALEFSKASLQEDKAKKKIEFVLANGLGIKFLVIKYFGAIYLSSLITLLPAILLFSFKTRISVLEIFNFLLTSGLYTNFLILKILNTVNMNKMAGIQNKIILLGILILMVSINIYIFTSMIKLYLISKFLILITINIFVALRTNKERIGVTYF</sequence>
<accession>A0ABY4TP74</accession>
<dbReference type="RefSeq" id="WP_250342579.1">
    <property type="nucleotide sequence ID" value="NZ_CP097885.1"/>
</dbReference>
<organism evidence="2 3">
    <name type="scientific">Peptoniphilus genitalis</name>
    <dbReference type="NCBI Taxonomy" id="3036303"/>
    <lineage>
        <taxon>Bacteria</taxon>
        <taxon>Bacillati</taxon>
        <taxon>Bacillota</taxon>
        <taxon>Tissierellia</taxon>
        <taxon>Tissierellales</taxon>
        <taxon>Peptoniphilaceae</taxon>
        <taxon>Peptoniphilus</taxon>
    </lineage>
</organism>